<sequence length="213" mass="24105">MPAEGRATVFYPPPLSPQFCFSTSTVKEFLRLSRSTIDDTITQNLNALNAPAKAGFSPSSTSQRNVYPPRHILPFDACQDFTSNVLFPSWQNRADVLNYCASVATSHDPDDPDTLIRLAETEAHREKVVDERLDPYSGRWFPREPRTEILAGIVRNERRVEEIIRERTWRIVGERCGGLEPLGGQDWREAFEKWREGRVVGNKSPAPPPPLTA</sequence>
<dbReference type="PANTHER" id="PTHR31905:SF2">
    <property type="entry name" value="PROTEIN MIX23"/>
    <property type="match status" value="1"/>
</dbReference>
<dbReference type="FunCoup" id="A0A3N4LZT4">
    <property type="interactions" value="6"/>
</dbReference>
<dbReference type="InterPro" id="IPR016805">
    <property type="entry name" value="MIX23_fungal"/>
</dbReference>
<evidence type="ECO:0008006" key="4">
    <source>
        <dbReference type="Google" id="ProtNLM"/>
    </source>
</evidence>
<dbReference type="InParanoid" id="A0A3N4LZT4"/>
<dbReference type="STRING" id="1051890.A0A3N4LZT4"/>
<organism evidence="2 3">
    <name type="scientific">Terfezia boudieri ATCC MYA-4762</name>
    <dbReference type="NCBI Taxonomy" id="1051890"/>
    <lineage>
        <taxon>Eukaryota</taxon>
        <taxon>Fungi</taxon>
        <taxon>Dikarya</taxon>
        <taxon>Ascomycota</taxon>
        <taxon>Pezizomycotina</taxon>
        <taxon>Pezizomycetes</taxon>
        <taxon>Pezizales</taxon>
        <taxon>Pezizaceae</taxon>
        <taxon>Terfezia</taxon>
    </lineage>
</organism>
<name>A0A3N4LZT4_9PEZI</name>
<evidence type="ECO:0000256" key="1">
    <source>
        <dbReference type="ARBA" id="ARBA00024204"/>
    </source>
</evidence>
<dbReference type="InterPro" id="IPR019171">
    <property type="entry name" value="MIX23"/>
</dbReference>
<dbReference type="AlphaFoldDB" id="A0A3N4LZT4"/>
<dbReference type="OrthoDB" id="5593818at2759"/>
<reference evidence="2 3" key="1">
    <citation type="journal article" date="2018" name="Nat. Ecol. Evol.">
        <title>Pezizomycetes genomes reveal the molecular basis of ectomycorrhizal truffle lifestyle.</title>
        <authorList>
            <person name="Murat C."/>
            <person name="Payen T."/>
            <person name="Noel B."/>
            <person name="Kuo A."/>
            <person name="Morin E."/>
            <person name="Chen J."/>
            <person name="Kohler A."/>
            <person name="Krizsan K."/>
            <person name="Balestrini R."/>
            <person name="Da Silva C."/>
            <person name="Montanini B."/>
            <person name="Hainaut M."/>
            <person name="Levati E."/>
            <person name="Barry K.W."/>
            <person name="Belfiori B."/>
            <person name="Cichocki N."/>
            <person name="Clum A."/>
            <person name="Dockter R.B."/>
            <person name="Fauchery L."/>
            <person name="Guy J."/>
            <person name="Iotti M."/>
            <person name="Le Tacon F."/>
            <person name="Lindquist E.A."/>
            <person name="Lipzen A."/>
            <person name="Malagnac F."/>
            <person name="Mello A."/>
            <person name="Molinier V."/>
            <person name="Miyauchi S."/>
            <person name="Poulain J."/>
            <person name="Riccioni C."/>
            <person name="Rubini A."/>
            <person name="Sitrit Y."/>
            <person name="Splivallo R."/>
            <person name="Traeger S."/>
            <person name="Wang M."/>
            <person name="Zifcakova L."/>
            <person name="Wipf D."/>
            <person name="Zambonelli A."/>
            <person name="Paolocci F."/>
            <person name="Nowrousian M."/>
            <person name="Ottonello S."/>
            <person name="Baldrian P."/>
            <person name="Spatafora J.W."/>
            <person name="Henrissat B."/>
            <person name="Nagy L.G."/>
            <person name="Aury J.M."/>
            <person name="Wincker P."/>
            <person name="Grigoriev I.V."/>
            <person name="Bonfante P."/>
            <person name="Martin F.M."/>
        </authorList>
    </citation>
    <scope>NUCLEOTIDE SEQUENCE [LARGE SCALE GENOMIC DNA]</scope>
    <source>
        <strain evidence="2 3">ATCC MYA-4762</strain>
    </source>
</reference>
<keyword evidence="3" id="KW-1185">Reference proteome</keyword>
<proteinExistence type="inferred from homology"/>
<dbReference type="GO" id="GO:0005758">
    <property type="term" value="C:mitochondrial intermembrane space"/>
    <property type="evidence" value="ECO:0007669"/>
    <property type="project" value="InterPro"/>
</dbReference>
<comment type="similarity">
    <text evidence="1">Belongs to the MIX23 family.</text>
</comment>
<evidence type="ECO:0000313" key="3">
    <source>
        <dbReference type="Proteomes" id="UP000267821"/>
    </source>
</evidence>
<gene>
    <name evidence="2" type="ORF">L211DRAFT_801754</name>
</gene>
<dbReference type="Pfam" id="PF09774">
    <property type="entry name" value="MIX23"/>
    <property type="match status" value="1"/>
</dbReference>
<dbReference type="PIRSF" id="PIRSF022603">
    <property type="entry name" value="UCP022603"/>
    <property type="match status" value="1"/>
</dbReference>
<accession>A0A3N4LZT4</accession>
<dbReference type="PANTHER" id="PTHR31905">
    <property type="entry name" value="COILED-COIL DOMAIN-CONTAINING PROTEIN 58"/>
    <property type="match status" value="1"/>
</dbReference>
<dbReference type="EMBL" id="ML121529">
    <property type="protein sequence ID" value="RPB28423.1"/>
    <property type="molecule type" value="Genomic_DNA"/>
</dbReference>
<dbReference type="Proteomes" id="UP000267821">
    <property type="component" value="Unassembled WGS sequence"/>
</dbReference>
<protein>
    <recommendedName>
        <fullName evidence="4">Caffeine-induced death protein Cid2</fullName>
    </recommendedName>
</protein>
<evidence type="ECO:0000313" key="2">
    <source>
        <dbReference type="EMBL" id="RPB28423.1"/>
    </source>
</evidence>